<dbReference type="SUPFAM" id="SSF51338">
    <property type="entry name" value="Composite domain of metallo-dependent hydrolases"/>
    <property type="match status" value="1"/>
</dbReference>
<protein>
    <submittedName>
        <fullName evidence="2">Amidohydrolase family protein</fullName>
    </submittedName>
</protein>
<evidence type="ECO:0000313" key="3">
    <source>
        <dbReference type="Proteomes" id="UP000649799"/>
    </source>
</evidence>
<reference evidence="2 3" key="1">
    <citation type="submission" date="2020-03" db="EMBL/GenBank/DDBJ databases">
        <title>Cyclobacterium plantarum sp. nov., a marine bacterium isolated from a coastal-marine wetland.</title>
        <authorList>
            <person name="Sanchez-Porro C."/>
            <person name="Ventosa A."/>
            <person name="Amoozegar M."/>
        </authorList>
    </citation>
    <scope>NUCLEOTIDE SEQUENCE [LARGE SCALE GENOMIC DNA]</scope>
    <source>
        <strain evidence="2 3">GBPx2</strain>
    </source>
</reference>
<dbReference type="SUPFAM" id="SSF51556">
    <property type="entry name" value="Metallo-dependent hydrolases"/>
    <property type="match status" value="1"/>
</dbReference>
<dbReference type="EMBL" id="JAANYN010000004">
    <property type="protein sequence ID" value="NHE57468.1"/>
    <property type="molecule type" value="Genomic_DNA"/>
</dbReference>
<dbReference type="PANTHER" id="PTHR43135">
    <property type="entry name" value="ALPHA-D-RIBOSE 1-METHYLPHOSPHONATE 5-TRIPHOSPHATE DIPHOSPHATASE"/>
    <property type="match status" value="1"/>
</dbReference>
<dbReference type="InterPro" id="IPR051781">
    <property type="entry name" value="Metallo-dep_Hydrolase"/>
</dbReference>
<dbReference type="Proteomes" id="UP000649799">
    <property type="component" value="Unassembled WGS sequence"/>
</dbReference>
<dbReference type="RefSeq" id="WP_166147010.1">
    <property type="nucleotide sequence ID" value="NZ_JAANYN010000004.1"/>
</dbReference>
<dbReference type="Gene3D" id="2.30.40.10">
    <property type="entry name" value="Urease, subunit C, domain 1"/>
    <property type="match status" value="1"/>
</dbReference>
<evidence type="ECO:0000259" key="1">
    <source>
        <dbReference type="Pfam" id="PF01979"/>
    </source>
</evidence>
<dbReference type="InterPro" id="IPR032466">
    <property type="entry name" value="Metal_Hydrolase"/>
</dbReference>
<organism evidence="2 3">
    <name type="scientific">Cyclobacterium plantarum</name>
    <dbReference type="NCBI Taxonomy" id="2716263"/>
    <lineage>
        <taxon>Bacteria</taxon>
        <taxon>Pseudomonadati</taxon>
        <taxon>Bacteroidota</taxon>
        <taxon>Cytophagia</taxon>
        <taxon>Cytophagales</taxon>
        <taxon>Cyclobacteriaceae</taxon>
        <taxon>Cyclobacterium</taxon>
    </lineage>
</organism>
<keyword evidence="3" id="KW-1185">Reference proteome</keyword>
<dbReference type="Pfam" id="PF01979">
    <property type="entry name" value="Amidohydro_1"/>
    <property type="match status" value="1"/>
</dbReference>
<sequence length="462" mass="51686">MQTKLILSVISTFWFIVVSQAQEISKGNVFIKNAHVITITNGLLEHTDVLVENGIISKIGSGLKEPKGVPVIDASGQFLMPGIIDAHSHLALEVINEASSPITAEVKMEDVIDPFDVGIYRALAGGTTVSHAMHGSANAIGGQNITLKHRYGTRDPDQLIMKEAPRTIKFALGENPIRVHGRGKNLQPRSRMGVEAVIRNGFEEALQYKADWEDWNASDKGKEKQQIPPVYNSRLETLVDILEGEIIIHCHSYRADEIYMLIKVCQEYGIDKIVFSHVNEGFKVAPELAKYTMGASVFADWWAYKFEVYYSTAYNAAILTKNGVVTSINSDSDELIRHLYHEAAKTQRYGGLTDDEALALITINPAKQLGIDKLVGSIEEGKQADLVLFDMHPLSIYAIPQMTWVDGVKYFDREKDASDQRIKVNPEETLEPIFLHTEHHNCMRDVDFYFTGFGRNLFGHSH</sequence>
<dbReference type="PANTHER" id="PTHR43135:SF3">
    <property type="entry name" value="ALPHA-D-RIBOSE 1-METHYLPHOSPHONATE 5-TRIPHOSPHATE DIPHOSPHATASE"/>
    <property type="match status" value="1"/>
</dbReference>
<dbReference type="InterPro" id="IPR011059">
    <property type="entry name" value="Metal-dep_hydrolase_composite"/>
</dbReference>
<name>A0ABX0HAT5_9BACT</name>
<evidence type="ECO:0000313" key="2">
    <source>
        <dbReference type="EMBL" id="NHE57468.1"/>
    </source>
</evidence>
<dbReference type="Gene3D" id="3.20.20.140">
    <property type="entry name" value="Metal-dependent hydrolases"/>
    <property type="match status" value="1"/>
</dbReference>
<proteinExistence type="predicted"/>
<dbReference type="InterPro" id="IPR006680">
    <property type="entry name" value="Amidohydro-rel"/>
</dbReference>
<feature type="domain" description="Amidohydrolase-related" evidence="1">
    <location>
        <begin position="78"/>
        <end position="397"/>
    </location>
</feature>
<comment type="caution">
    <text evidence="2">The sequence shown here is derived from an EMBL/GenBank/DDBJ whole genome shotgun (WGS) entry which is preliminary data.</text>
</comment>
<gene>
    <name evidence="2" type="ORF">G9Q97_11675</name>
</gene>
<accession>A0ABX0HAT5</accession>